<reference evidence="3" key="1">
    <citation type="submission" date="2017-02" db="EMBL/GenBank/DDBJ databases">
        <authorList>
            <person name="Daims H."/>
        </authorList>
    </citation>
    <scope>NUCLEOTIDE SEQUENCE [LARGE SCALE GENOMIC DNA]</scope>
</reference>
<dbReference type="OrthoDB" id="9151463at2"/>
<dbReference type="RefSeq" id="WP_087147358.1">
    <property type="nucleotide sequence ID" value="NZ_FUKJ01000255.1"/>
</dbReference>
<proteinExistence type="predicted"/>
<sequence length="244" mass="27287">MSFQAMAWATEHRLPAMQKIVLLMLANRTNPDNGLCFPSHDRLAEDCGMTKRSVIQQIEKLEQSGLINVIRETRDGVRRVNKYKLNLSKISGCSEPHSPSSSEPRSLGGSECDSHKTVTLETENKTFFSFLSEDEKLCFEWASNEPFWVGKIKGDLKNFRKYYNNGQLKAQYESYQAQKNLCATANGHTGLNGSINQPNGGKYGTQNWNGQGFGFGGKLSAVDQVKLACNIGKHEKPTERCINE</sequence>
<dbReference type="InterPro" id="IPR036388">
    <property type="entry name" value="WH-like_DNA-bd_sf"/>
</dbReference>
<dbReference type="Gene3D" id="1.10.10.10">
    <property type="entry name" value="Winged helix-like DNA-binding domain superfamily/Winged helix DNA-binding domain"/>
    <property type="match status" value="1"/>
</dbReference>
<accession>A0A1R4HAU0</accession>
<dbReference type="AlphaFoldDB" id="A0A1R4HAU0"/>
<feature type="compositionally biased region" description="Low complexity" evidence="1">
    <location>
        <begin position="92"/>
        <end position="111"/>
    </location>
</feature>
<gene>
    <name evidence="2" type="ORF">CRENPOLYSF2_3280003</name>
</gene>
<dbReference type="EMBL" id="FUKJ01000255">
    <property type="protein sequence ID" value="SJM93382.1"/>
    <property type="molecule type" value="Genomic_DNA"/>
</dbReference>
<dbReference type="Pfam" id="PF13730">
    <property type="entry name" value="HTH_36"/>
    <property type="match status" value="1"/>
</dbReference>
<organism evidence="2 3">
    <name type="scientific">Crenothrix polyspora</name>
    <dbReference type="NCBI Taxonomy" id="360316"/>
    <lineage>
        <taxon>Bacteria</taxon>
        <taxon>Pseudomonadati</taxon>
        <taxon>Pseudomonadota</taxon>
        <taxon>Gammaproteobacteria</taxon>
        <taxon>Methylococcales</taxon>
        <taxon>Crenotrichaceae</taxon>
        <taxon>Crenothrix</taxon>
    </lineage>
</organism>
<dbReference type="InterPro" id="IPR036390">
    <property type="entry name" value="WH_DNA-bd_sf"/>
</dbReference>
<evidence type="ECO:0008006" key="4">
    <source>
        <dbReference type="Google" id="ProtNLM"/>
    </source>
</evidence>
<evidence type="ECO:0000313" key="3">
    <source>
        <dbReference type="Proteomes" id="UP000195442"/>
    </source>
</evidence>
<feature type="region of interest" description="Disordered" evidence="1">
    <location>
        <begin position="92"/>
        <end position="114"/>
    </location>
</feature>
<dbReference type="SUPFAM" id="SSF46785">
    <property type="entry name" value="Winged helix' DNA-binding domain"/>
    <property type="match status" value="1"/>
</dbReference>
<evidence type="ECO:0000313" key="2">
    <source>
        <dbReference type="EMBL" id="SJM93382.1"/>
    </source>
</evidence>
<protein>
    <recommendedName>
        <fullName evidence="4">Helix-turn-helix domain-containing protein</fullName>
    </recommendedName>
</protein>
<evidence type="ECO:0000256" key="1">
    <source>
        <dbReference type="SAM" id="MobiDB-lite"/>
    </source>
</evidence>
<dbReference type="Proteomes" id="UP000195442">
    <property type="component" value="Unassembled WGS sequence"/>
</dbReference>
<keyword evidence="3" id="KW-1185">Reference proteome</keyword>
<name>A0A1R4HAU0_9GAMM</name>